<dbReference type="Pfam" id="PF09820">
    <property type="entry name" value="AAA-ATPase_like"/>
    <property type="match status" value="1"/>
</dbReference>
<feature type="compositionally biased region" description="Acidic residues" evidence="1">
    <location>
        <begin position="338"/>
        <end position="350"/>
    </location>
</feature>
<dbReference type="PANTHER" id="PTHR34825:SF1">
    <property type="entry name" value="AAA-ATPASE-LIKE DOMAIN-CONTAINING PROTEIN"/>
    <property type="match status" value="1"/>
</dbReference>
<dbReference type="PANTHER" id="PTHR34825">
    <property type="entry name" value="CONSERVED PROTEIN, WITH A WEAK D-GALACTARATE DEHYDRATASE/ALTRONATE HYDROLASE DOMAIN"/>
    <property type="match status" value="1"/>
</dbReference>
<comment type="caution">
    <text evidence="3">The sequence shown here is derived from an EMBL/GenBank/DDBJ whole genome shotgun (WGS) entry which is preliminary data.</text>
</comment>
<evidence type="ECO:0000313" key="4">
    <source>
        <dbReference type="Proteomes" id="UP000886752"/>
    </source>
</evidence>
<protein>
    <submittedName>
        <fullName evidence="3">AAA family ATPase</fullName>
    </submittedName>
</protein>
<gene>
    <name evidence="3" type="ORF">H9894_05295</name>
</gene>
<organism evidence="3 4">
    <name type="scientific">Candidatus Desulfovibrio intestinipullorum</name>
    <dbReference type="NCBI Taxonomy" id="2838536"/>
    <lineage>
        <taxon>Bacteria</taxon>
        <taxon>Pseudomonadati</taxon>
        <taxon>Thermodesulfobacteriota</taxon>
        <taxon>Desulfovibrionia</taxon>
        <taxon>Desulfovibrionales</taxon>
        <taxon>Desulfovibrionaceae</taxon>
        <taxon>Desulfovibrio</taxon>
    </lineage>
</organism>
<reference evidence="3" key="2">
    <citation type="submission" date="2021-04" db="EMBL/GenBank/DDBJ databases">
        <authorList>
            <person name="Gilroy R."/>
        </authorList>
    </citation>
    <scope>NUCLEOTIDE SEQUENCE</scope>
    <source>
        <strain evidence="3">ChiHecec2B26-446</strain>
    </source>
</reference>
<feature type="domain" description="AAA-ATPase-like" evidence="2">
    <location>
        <begin position="19"/>
        <end position="238"/>
    </location>
</feature>
<dbReference type="Proteomes" id="UP000886752">
    <property type="component" value="Unassembled WGS sequence"/>
</dbReference>
<dbReference type="AlphaFoldDB" id="A0A9D1TPP0"/>
<dbReference type="InterPro" id="IPR018631">
    <property type="entry name" value="AAA-ATPase-like_dom"/>
</dbReference>
<dbReference type="EMBL" id="DXHV01000055">
    <property type="protein sequence ID" value="HIW00589.1"/>
    <property type="molecule type" value="Genomic_DNA"/>
</dbReference>
<evidence type="ECO:0000256" key="1">
    <source>
        <dbReference type="SAM" id="MobiDB-lite"/>
    </source>
</evidence>
<accession>A0A9D1TPP0</accession>
<feature type="region of interest" description="Disordered" evidence="1">
    <location>
        <begin position="338"/>
        <end position="357"/>
    </location>
</feature>
<name>A0A9D1TPP0_9BACT</name>
<sequence>MPDSKRSDSRGSGIRLVDTASFASLRQEQGYYVDKTGFLERFFHPGAATLFTRPHGFGKSLMLSMLAEFLDLTKDSRELFAGLGISAHEDVCREWMNQYPVVLVSFGNMQGAVTWEEARARMQEDVVTEYRRHAYLAASENVCRYDREDLEDWLAGKTGRRSREFPLETLTRALYEQYGRRVVVLVDDYDAPLLQASAHGYYPRMRLFLQDVLSSSLKGNRSVEFGVLTGSLFIVLADLITGFNNVTCQGLPDLWGADAFGLTCSEVETLLHRAGLAHRMEDARALSGRYCAGDNMELFCTRDLMDFVRHACSEPGPDGAEEEDGKGASWLDWLDEEDKTGEDGTEEDGDAPARAHQDGGDVLRWYAPVGCWIRRWGALAACDLARLLAGDTQACLPGPNRSGRHWQTVLLL</sequence>
<reference evidence="3" key="1">
    <citation type="journal article" date="2021" name="PeerJ">
        <title>Extensive microbial diversity within the chicken gut microbiome revealed by metagenomics and culture.</title>
        <authorList>
            <person name="Gilroy R."/>
            <person name="Ravi A."/>
            <person name="Getino M."/>
            <person name="Pursley I."/>
            <person name="Horton D.L."/>
            <person name="Alikhan N.F."/>
            <person name="Baker D."/>
            <person name="Gharbi K."/>
            <person name="Hall N."/>
            <person name="Watson M."/>
            <person name="Adriaenssens E.M."/>
            <person name="Foster-Nyarko E."/>
            <person name="Jarju S."/>
            <person name="Secka A."/>
            <person name="Antonio M."/>
            <person name="Oren A."/>
            <person name="Chaudhuri R.R."/>
            <person name="La Ragione R."/>
            <person name="Hildebrand F."/>
            <person name="Pallen M.J."/>
        </authorList>
    </citation>
    <scope>NUCLEOTIDE SEQUENCE</scope>
    <source>
        <strain evidence="3">ChiHecec2B26-446</strain>
    </source>
</reference>
<evidence type="ECO:0000313" key="3">
    <source>
        <dbReference type="EMBL" id="HIW00589.1"/>
    </source>
</evidence>
<proteinExistence type="predicted"/>
<evidence type="ECO:0000259" key="2">
    <source>
        <dbReference type="Pfam" id="PF09820"/>
    </source>
</evidence>